<sequence>MVDLIAALARDLWVTAEAGTPLEEVCAAIGAGEPRRALRLLEDLGQNGSGDDAVEALRYCATYLDAQWWPGGTDCGVLPPPKPTPRSARTLLSAVAEEIVPVSLVLRTLATGARRAGEDQGAQMLGTVLLPTITEWQALAEQAGDGTAAAYVELLRADVERRAGRHERTAALLEMVHSRAADMDALSVGLVHLAAGDAALTPLQSPETLGFDLAARGDAAVLGDARARAQVLDHYRNARAAFVAARSPRGVASTDLRLAWLHRLDGRPDAARETLEAAAEGFRAAADGAGHVLALTHLAVAGLSDERPSPDQPDLVAHATAWVTGGGSRSFALGCAGIVHCAANAFHDAGDVEASLAAYELSRRLVRALGDPDAELTVISDLGELYARLNSRGATIATIEETLVERMAPHDGLSGTGQLDPVTWLGVVHLLAWLGDQLIRERDPDSLAGLHDRAALLFARAPGGPRPLHAPVQDPLSRIEQAKRDLTVLREARGGPHAGGQDWAAMEQANVDIAARCLADVVAMADVMTHQTSALAAAQRGDTAKAESEFAAALAATDSAGHSLALAVLAGWGRRDELLTRTRAYFDGSPEIDPEQAATLWLNARAFGNAKSALGAEWTLPSTMDSPVWRQDWEGHVLRARIALGLGRSTEAASFAADGAVRFERWFSALTSDAFRVAVLDDAMIRRLYQAAAAASIARGEHSAGFAAADRTRSFSLGALVADAAWAAGAPAAAPGFRAWRQAQAEWIGFYDRRRAAWRQRDPAVHSRTADELAAAQDRLDSAGADLERRAPGATRRRSVSLPPATAESVAHHLAPGTLLVEYLFGDDELLVWALTATTCTGWRRDVDSLALTGAMHRLHAAWQGDRRVSTDEELVADTLLGPVRHLLDHHDRIVVVPFGTMNLLPFHALPHRGRPLGHDRAVSHLPSAALVPQLSGRPAPRLSGATVVGDPATHPSRGLHRLPGARVEALAVARLLQADAVVGDRADEAGVRSAFAARHPILHMATHGLLDDEAPNLSALVLAGRDQITLAELLGVGLDIDLAVLSACDTGRGSITMGGDVVGLARGLLAAGARHSVVALWPVDDQAGCLTMVAFAEEIARGTPVARALSAAQQRVRLAGEADRRDWYAQLAEQAGAPVNTGGRRTTRDVEPLAANPDRSAGHPSWWAPFVHIGI</sequence>
<dbReference type="EMBL" id="FOYL01000012">
    <property type="protein sequence ID" value="SFR28101.1"/>
    <property type="molecule type" value="Genomic_DNA"/>
</dbReference>
<dbReference type="InterPro" id="IPR011990">
    <property type="entry name" value="TPR-like_helical_dom_sf"/>
</dbReference>
<dbReference type="InterPro" id="IPR024983">
    <property type="entry name" value="CHAT_dom"/>
</dbReference>
<organism evidence="2 3">
    <name type="scientific">Lentzea waywayandensis</name>
    <dbReference type="NCBI Taxonomy" id="84724"/>
    <lineage>
        <taxon>Bacteria</taxon>
        <taxon>Bacillati</taxon>
        <taxon>Actinomycetota</taxon>
        <taxon>Actinomycetes</taxon>
        <taxon>Pseudonocardiales</taxon>
        <taxon>Pseudonocardiaceae</taxon>
        <taxon>Lentzea</taxon>
    </lineage>
</organism>
<feature type="domain" description="CHAT" evidence="1">
    <location>
        <begin position="877"/>
        <end position="1175"/>
    </location>
</feature>
<dbReference type="AlphaFoldDB" id="A0A1I6FDP8"/>
<dbReference type="Gene3D" id="1.25.40.10">
    <property type="entry name" value="Tetratricopeptide repeat domain"/>
    <property type="match status" value="1"/>
</dbReference>
<evidence type="ECO:0000313" key="2">
    <source>
        <dbReference type="EMBL" id="SFR28101.1"/>
    </source>
</evidence>
<keyword evidence="3" id="KW-1185">Reference proteome</keyword>
<proteinExistence type="predicted"/>
<dbReference type="Pfam" id="PF12770">
    <property type="entry name" value="CHAT"/>
    <property type="match status" value="1"/>
</dbReference>
<gene>
    <name evidence="2" type="ORF">SAMN04488564_112212</name>
</gene>
<evidence type="ECO:0000259" key="1">
    <source>
        <dbReference type="Pfam" id="PF12770"/>
    </source>
</evidence>
<protein>
    <submittedName>
        <fullName evidence="2">CHAT domain-containing protein</fullName>
    </submittedName>
</protein>
<name>A0A1I6FDP8_9PSEU</name>
<accession>A0A1I6FDP8</accession>
<reference evidence="3" key="1">
    <citation type="submission" date="2016-10" db="EMBL/GenBank/DDBJ databases">
        <authorList>
            <person name="Varghese N."/>
            <person name="Submissions S."/>
        </authorList>
    </citation>
    <scope>NUCLEOTIDE SEQUENCE [LARGE SCALE GENOMIC DNA]</scope>
    <source>
        <strain evidence="3">DSM 44232</strain>
    </source>
</reference>
<evidence type="ECO:0000313" key="3">
    <source>
        <dbReference type="Proteomes" id="UP000198583"/>
    </source>
</evidence>
<dbReference type="PANTHER" id="PTHR10098">
    <property type="entry name" value="RAPSYN-RELATED"/>
    <property type="match status" value="1"/>
</dbReference>
<dbReference type="RefSeq" id="WP_093603794.1">
    <property type="nucleotide sequence ID" value="NZ_FOYL01000012.1"/>
</dbReference>
<dbReference type="Proteomes" id="UP000198583">
    <property type="component" value="Unassembled WGS sequence"/>
</dbReference>
<dbReference type="STRING" id="84724.SAMN04488564_112212"/>
<dbReference type="OrthoDB" id="4331905at2"/>